<sequence>MASQPGSLIPPNKLPTPLQQARIILLGIPQAGIWTVDSCPVPPVQGLEAPTFPIGIYCRDTTDSQIAVDMLPLIRNAEGLGSRQEMIEFILSDDLVCRRFRGIRKYYAALKSCSGHPCIYLDWADAYSDLDQYPGAIFNLFNDFAHALAYMIIKPRLYKKTAVPQQVQVPTGFVSQGQAPSDATIHQWLSSITAPGNVDNARQAGHVVAPPPYVDARSSNQVTEKQHGEPDDEAGEPVKILLEKPEDTLPAPCFGKDLNEYVDSLALSTGDLWTIYDVYAAARWDKLIPIDERMNAFVTNMTQRGLSILEAQYIWKWMVTKPGEADVRTRWSD</sequence>
<dbReference type="EMBL" id="JASBNA010000077">
    <property type="protein sequence ID" value="KAK7678108.1"/>
    <property type="molecule type" value="Genomic_DNA"/>
</dbReference>
<feature type="region of interest" description="Disordered" evidence="1">
    <location>
        <begin position="213"/>
        <end position="235"/>
    </location>
</feature>
<feature type="domain" description="Ribonuclease H1 N-terminal" evidence="2">
    <location>
        <begin position="105"/>
        <end position="150"/>
    </location>
</feature>
<gene>
    <name evidence="3" type="ORF">QCA50_018901</name>
</gene>
<accession>A0AAW0FKF6</accession>
<comment type="caution">
    <text evidence="3">The sequence shown here is derived from an EMBL/GenBank/DDBJ whole genome shotgun (WGS) entry which is preliminary data.</text>
</comment>
<dbReference type="Pfam" id="PF01693">
    <property type="entry name" value="Cauli_VI"/>
    <property type="match status" value="1"/>
</dbReference>
<reference evidence="3 4" key="1">
    <citation type="submission" date="2022-09" db="EMBL/GenBank/DDBJ databases">
        <authorList>
            <person name="Palmer J.M."/>
        </authorList>
    </citation>
    <scope>NUCLEOTIDE SEQUENCE [LARGE SCALE GENOMIC DNA]</scope>
    <source>
        <strain evidence="3 4">DSM 7382</strain>
    </source>
</reference>
<evidence type="ECO:0000259" key="2">
    <source>
        <dbReference type="Pfam" id="PF01693"/>
    </source>
</evidence>
<dbReference type="InterPro" id="IPR011320">
    <property type="entry name" value="RNase_H1_N"/>
</dbReference>
<proteinExistence type="predicted"/>
<organism evidence="3 4">
    <name type="scientific">Cerrena zonata</name>
    <dbReference type="NCBI Taxonomy" id="2478898"/>
    <lineage>
        <taxon>Eukaryota</taxon>
        <taxon>Fungi</taxon>
        <taxon>Dikarya</taxon>
        <taxon>Basidiomycota</taxon>
        <taxon>Agaricomycotina</taxon>
        <taxon>Agaricomycetes</taxon>
        <taxon>Polyporales</taxon>
        <taxon>Cerrenaceae</taxon>
        <taxon>Cerrena</taxon>
    </lineage>
</organism>
<evidence type="ECO:0000313" key="4">
    <source>
        <dbReference type="Proteomes" id="UP001385951"/>
    </source>
</evidence>
<evidence type="ECO:0000313" key="3">
    <source>
        <dbReference type="EMBL" id="KAK7678108.1"/>
    </source>
</evidence>
<keyword evidence="4" id="KW-1185">Reference proteome</keyword>
<protein>
    <recommendedName>
        <fullName evidence="2">Ribonuclease H1 N-terminal domain-containing protein</fullName>
    </recommendedName>
</protein>
<dbReference type="AlphaFoldDB" id="A0AAW0FKF6"/>
<name>A0AAW0FKF6_9APHY</name>
<evidence type="ECO:0000256" key="1">
    <source>
        <dbReference type="SAM" id="MobiDB-lite"/>
    </source>
</evidence>
<dbReference type="Proteomes" id="UP001385951">
    <property type="component" value="Unassembled WGS sequence"/>
</dbReference>